<dbReference type="VEuPathDB" id="MicrosporidiaDB:Eint_071700"/>
<sequence>MLSQEERKQIIFKLFIALKESNIFPGYTPVQIKEAAIRAEQRIYEESNSEEEYLRGMNERFQRIERVVSNRSRNDGRGKATQEQVGPYTCTKDQEFGSISGEPLASAKQNYSYGNPNFERGERRLSEQLFTENKQLFGKQDGFVPPEIMRISRKHDLYESDGISRFNDRGMESSTRGRSNSCNIQNSHHESDHIVNEESFSNSPGNPMFFRRSQPEVDPYGLNSRKNFQNTPDQRPFFMQREGQHQEVPSQPFGYVNQGFGTRFGHYDYGREVPKDENMSKPSIDMNFDEMQQGKSPGVAPFNGRGFVPLQNPRQFNRNSSSSYSNPRSMNMFQFSGKPMYGNQRPFASPSHSIPSHKYPSRMPDMQSFPMASSSEIMDSFPHSDPQDRSMNMFPMGPPQTKTSAGWMDNSLAFNRHYPNTGKETTKPLPIFFNQQMHHQPYFHAPRNPEQTGPTTDGKQAFLSTQNFNQWIFGSADEDPRIPYEEFLRRHENTKKNIEYFPNTKKEERGFSVNTGEYRGYSSPAPWFQSGFRNFFPEGGFPYSSDAASSQRRMGNSPWFKDGILHARAPGPTLAENQPENSREAYNVYETEKDINYNSKDSEIQHRIGSREAPQEEGHISAPIQYSDFPSEVNSFFKENEMEKISLDYQELLDLKSRLKEGAGVLEKSQKIYNAFKESFPNSELLQKYEVIKNLFEKQEEYLKYGAYFLKARSADNFIDQIKSLTVDMSHDLKSITMKTGDINYGECLMNAVKAFSERKKKEEAFGLNVVNEDAYE</sequence>
<dbReference type="AlphaFoldDB" id="E0S894"/>
<evidence type="ECO:0000256" key="1">
    <source>
        <dbReference type="ARBA" id="ARBA00004123"/>
    </source>
</evidence>
<feature type="compositionally biased region" description="Polar residues" evidence="3">
    <location>
        <begin position="172"/>
        <end position="186"/>
    </location>
</feature>
<proteinExistence type="predicted"/>
<organism evidence="5 6">
    <name type="scientific">Encephalitozoon intestinalis (strain ATCC 50506)</name>
    <name type="common">Microsporidian parasite</name>
    <name type="synonym">Septata intestinalis</name>
    <dbReference type="NCBI Taxonomy" id="876142"/>
    <lineage>
        <taxon>Eukaryota</taxon>
        <taxon>Fungi</taxon>
        <taxon>Fungi incertae sedis</taxon>
        <taxon>Microsporidia</taxon>
        <taxon>Unikaryonidae</taxon>
        <taxon>Encephalitozoon</taxon>
    </lineage>
</organism>
<dbReference type="Gene3D" id="1.10.246.20">
    <property type="entry name" value="Coactivator CBP, KIX domain"/>
    <property type="match status" value="1"/>
</dbReference>
<feature type="compositionally biased region" description="Low complexity" evidence="3">
    <location>
        <begin position="317"/>
        <end position="328"/>
    </location>
</feature>
<dbReference type="EMBL" id="CP001948">
    <property type="protein sequence ID" value="ADM11929.1"/>
    <property type="molecule type" value="Genomic_DNA"/>
</dbReference>
<comment type="subcellular location">
    <subcellularLocation>
        <location evidence="1">Nucleus</location>
    </subcellularLocation>
</comment>
<dbReference type="InterPro" id="IPR036529">
    <property type="entry name" value="KIX_dom_sf"/>
</dbReference>
<dbReference type="GO" id="GO:0006355">
    <property type="term" value="P:regulation of DNA-templated transcription"/>
    <property type="evidence" value="ECO:0007669"/>
    <property type="project" value="InterPro"/>
</dbReference>
<reference evidence="5 6" key="2">
    <citation type="journal article" date="2012" name="Proc. Natl. Acad. Sci. U.S.A.">
        <title>Gain and loss of multiple functionally related, horizontally transferred genes in the reduced genomes of two microsporidian parasites.</title>
        <authorList>
            <person name="Pombert J.-F."/>
            <person name="Selman M."/>
            <person name="Burki F."/>
            <person name="Bardell F.T."/>
            <person name="Farinelli L."/>
            <person name="Solter L.F."/>
            <person name="Whitman D.W."/>
            <person name="Weiss L.M."/>
            <person name="Corradi N."/>
            <person name="Keeling P.J."/>
        </authorList>
    </citation>
    <scope>NUCLEOTIDE SEQUENCE [LARGE SCALE GENOMIC DNA]</scope>
    <source>
        <strain evidence="5 6">ATCC 50506</strain>
    </source>
</reference>
<dbReference type="HOGENOM" id="CLU_356392_0_0_1"/>
<feature type="domain" description="Mediator complex subunit 15 KIX" evidence="4">
    <location>
        <begin position="2"/>
        <end position="73"/>
    </location>
</feature>
<feature type="compositionally biased region" description="Basic and acidic residues" evidence="3">
    <location>
        <begin position="187"/>
        <end position="196"/>
    </location>
</feature>
<feature type="region of interest" description="Disordered" evidence="3">
    <location>
        <begin position="70"/>
        <end position="99"/>
    </location>
</feature>
<evidence type="ECO:0000313" key="5">
    <source>
        <dbReference type="EMBL" id="ADM11929.1"/>
    </source>
</evidence>
<dbReference type="GeneID" id="9698112"/>
<reference evidence="5 6" key="1">
    <citation type="journal article" date="2010" name="Nat. Commun.">
        <title>The complete sequence of the smallest known nuclear genome from the microsporidian Encephalitozoon intestinalis.</title>
        <authorList>
            <person name="Corradi N."/>
            <person name="Pombert J.-F."/>
            <person name="Farinelli L."/>
            <person name="Didier E.S."/>
            <person name="Keeling P.J."/>
        </authorList>
    </citation>
    <scope>NUCLEOTIDE SEQUENCE [LARGE SCALE GENOMIC DNA]</scope>
    <source>
        <strain evidence="5 6">ATCC 50506</strain>
    </source>
</reference>
<protein>
    <recommendedName>
        <fullName evidence="4">Mediator complex subunit 15 KIX domain-containing protein</fullName>
    </recommendedName>
</protein>
<evidence type="ECO:0000259" key="4">
    <source>
        <dbReference type="Pfam" id="PF16987"/>
    </source>
</evidence>
<dbReference type="InterPro" id="IPR036546">
    <property type="entry name" value="MED15_KIX"/>
</dbReference>
<keyword evidence="2" id="KW-0539">Nucleus</keyword>
<feature type="compositionally biased region" description="Basic and acidic residues" evidence="3">
    <location>
        <begin position="70"/>
        <end position="80"/>
    </location>
</feature>
<dbReference type="RefSeq" id="XP_003073289.1">
    <property type="nucleotide sequence ID" value="XM_003073243.1"/>
</dbReference>
<dbReference type="KEGG" id="ein:Eint_071700"/>
<dbReference type="Proteomes" id="UP000002313">
    <property type="component" value="Chromosome VII"/>
</dbReference>
<accession>E0S894</accession>
<evidence type="ECO:0000256" key="3">
    <source>
        <dbReference type="SAM" id="MobiDB-lite"/>
    </source>
</evidence>
<feature type="region of interest" description="Disordered" evidence="3">
    <location>
        <begin position="164"/>
        <end position="232"/>
    </location>
</feature>
<dbReference type="GO" id="GO:0003712">
    <property type="term" value="F:transcription coregulator activity"/>
    <property type="evidence" value="ECO:0007669"/>
    <property type="project" value="InterPro"/>
</dbReference>
<name>E0S894_ENCIT</name>
<dbReference type="Pfam" id="PF16987">
    <property type="entry name" value="KIX_2"/>
    <property type="match status" value="1"/>
</dbReference>
<dbReference type="OrthoDB" id="2189774at2759"/>
<dbReference type="GO" id="GO:0005634">
    <property type="term" value="C:nucleus"/>
    <property type="evidence" value="ECO:0007669"/>
    <property type="project" value="UniProtKB-SubCell"/>
</dbReference>
<feature type="region of interest" description="Disordered" evidence="3">
    <location>
        <begin position="309"/>
        <end position="328"/>
    </location>
</feature>
<evidence type="ECO:0000256" key="2">
    <source>
        <dbReference type="ARBA" id="ARBA00023242"/>
    </source>
</evidence>
<keyword evidence="6" id="KW-1185">Reference proteome</keyword>
<evidence type="ECO:0000313" key="6">
    <source>
        <dbReference type="Proteomes" id="UP000002313"/>
    </source>
</evidence>
<gene>
    <name evidence="5" type="ORF">Eint_071700</name>
</gene>